<evidence type="ECO:0000256" key="2">
    <source>
        <dbReference type="ARBA" id="ARBA00010735"/>
    </source>
</evidence>
<evidence type="ECO:0000256" key="3">
    <source>
        <dbReference type="ARBA" id="ARBA00022448"/>
    </source>
</evidence>
<evidence type="ECO:0000313" key="9">
    <source>
        <dbReference type="EMBL" id="SMC29779.1"/>
    </source>
</evidence>
<dbReference type="Pfam" id="PF03591">
    <property type="entry name" value="AzlC"/>
    <property type="match status" value="1"/>
</dbReference>
<comment type="subcellular location">
    <subcellularLocation>
        <location evidence="1">Cell membrane</location>
        <topology evidence="1">Multi-pass membrane protein</topology>
    </subcellularLocation>
</comment>
<gene>
    <name evidence="9" type="ORF">SAMN02745857_04120</name>
</gene>
<dbReference type="GO" id="GO:0005886">
    <property type="term" value="C:plasma membrane"/>
    <property type="evidence" value="ECO:0007669"/>
    <property type="project" value="UniProtKB-SubCell"/>
</dbReference>
<evidence type="ECO:0000256" key="6">
    <source>
        <dbReference type="ARBA" id="ARBA00022989"/>
    </source>
</evidence>
<evidence type="ECO:0000256" key="8">
    <source>
        <dbReference type="SAM" id="Phobius"/>
    </source>
</evidence>
<evidence type="ECO:0000256" key="1">
    <source>
        <dbReference type="ARBA" id="ARBA00004651"/>
    </source>
</evidence>
<feature type="transmembrane region" description="Helical" evidence="8">
    <location>
        <begin position="24"/>
        <end position="43"/>
    </location>
</feature>
<dbReference type="InterPro" id="IPR011606">
    <property type="entry name" value="Brnchd-chn_aa_trnsp_permease"/>
</dbReference>
<keyword evidence="6 8" id="KW-1133">Transmembrane helix</keyword>
<dbReference type="GO" id="GO:1903785">
    <property type="term" value="P:L-valine transmembrane transport"/>
    <property type="evidence" value="ECO:0007669"/>
    <property type="project" value="TreeGrafter"/>
</dbReference>
<feature type="transmembrane region" description="Helical" evidence="8">
    <location>
        <begin position="218"/>
        <end position="236"/>
    </location>
</feature>
<reference evidence="9 10" key="1">
    <citation type="submission" date="2017-04" db="EMBL/GenBank/DDBJ databases">
        <authorList>
            <person name="Afonso C.L."/>
            <person name="Miller P.J."/>
            <person name="Scott M.A."/>
            <person name="Spackman E."/>
            <person name="Goraichik I."/>
            <person name="Dimitrov K.M."/>
            <person name="Suarez D.L."/>
            <person name="Swayne D.E."/>
        </authorList>
    </citation>
    <scope>NUCLEOTIDE SEQUENCE [LARGE SCALE GENOMIC DNA]</scope>
    <source>
        <strain evidence="9 10">DSM 23236</strain>
    </source>
</reference>
<dbReference type="AlphaFoldDB" id="A0A1W1Y0Q7"/>
<dbReference type="Proteomes" id="UP000192761">
    <property type="component" value="Unassembled WGS sequence"/>
</dbReference>
<evidence type="ECO:0000256" key="7">
    <source>
        <dbReference type="ARBA" id="ARBA00023136"/>
    </source>
</evidence>
<name>A0A1W1Y0Q7_9NEIS</name>
<dbReference type="PANTHER" id="PTHR34979:SF1">
    <property type="entry name" value="INNER MEMBRANE PROTEIN YGAZ"/>
    <property type="match status" value="1"/>
</dbReference>
<sequence length="241" mass="25093">MTEIVENPAAQQPDGFLAGARDNLPMLLGAAPFGLIFGTLAGPSGLPPWAALAMSLFVFAGSAQFIAVTLMAAGASPLVIVATTFIVNIRHALYSASLLPYVAGLPRHWRALMAFVLTDETFAVVYNRLQSAAPVDVRSYYLGAGLAMYGNWIAWTAVGIVLGQTVPGIEHWGLEFAMVATFVGIVVPLLKNRAQVAAALAAGLTALCTTALPYKLGLLAAVLAGIAVGMLLEPTVKQEAA</sequence>
<accession>A0A1W1Y0Q7</accession>
<protein>
    <submittedName>
        <fullName evidence="9">4-azaleucine resistance probable transporter AzlC</fullName>
    </submittedName>
</protein>
<feature type="transmembrane region" description="Helical" evidence="8">
    <location>
        <begin position="169"/>
        <end position="189"/>
    </location>
</feature>
<organism evidence="9 10">
    <name type="scientific">Andreprevotia lacus DSM 23236</name>
    <dbReference type="NCBI Taxonomy" id="1121001"/>
    <lineage>
        <taxon>Bacteria</taxon>
        <taxon>Pseudomonadati</taxon>
        <taxon>Pseudomonadota</taxon>
        <taxon>Betaproteobacteria</taxon>
        <taxon>Neisseriales</taxon>
        <taxon>Chitinibacteraceae</taxon>
        <taxon>Andreprevotia</taxon>
    </lineage>
</organism>
<evidence type="ECO:0000313" key="10">
    <source>
        <dbReference type="Proteomes" id="UP000192761"/>
    </source>
</evidence>
<keyword evidence="5 8" id="KW-0812">Transmembrane</keyword>
<proteinExistence type="inferred from homology"/>
<dbReference type="PANTHER" id="PTHR34979">
    <property type="entry name" value="INNER MEMBRANE PROTEIN YGAZ"/>
    <property type="match status" value="1"/>
</dbReference>
<keyword evidence="3" id="KW-0813">Transport</keyword>
<evidence type="ECO:0000256" key="5">
    <source>
        <dbReference type="ARBA" id="ARBA00022692"/>
    </source>
</evidence>
<dbReference type="EMBL" id="FWXD01000044">
    <property type="protein sequence ID" value="SMC29779.1"/>
    <property type="molecule type" value="Genomic_DNA"/>
</dbReference>
<comment type="similarity">
    <text evidence="2">Belongs to the AzlC family.</text>
</comment>
<evidence type="ECO:0000256" key="4">
    <source>
        <dbReference type="ARBA" id="ARBA00022475"/>
    </source>
</evidence>
<keyword evidence="10" id="KW-1185">Reference proteome</keyword>
<keyword evidence="7 8" id="KW-0472">Membrane</keyword>
<dbReference type="STRING" id="1121001.SAMN02745857_04120"/>
<feature type="transmembrane region" description="Helical" evidence="8">
    <location>
        <begin position="141"/>
        <end position="163"/>
    </location>
</feature>
<keyword evidence="4" id="KW-1003">Cell membrane</keyword>
<dbReference type="RefSeq" id="WP_245804395.1">
    <property type="nucleotide sequence ID" value="NZ_FWXD01000044.1"/>
</dbReference>